<proteinExistence type="predicted"/>
<evidence type="ECO:0000313" key="3">
    <source>
        <dbReference type="Proteomes" id="UP000799444"/>
    </source>
</evidence>
<sequence>MPPKTVKSRQQAREPSYASNTLAMFTDKENRGVVTAIGLFAVGVAFLHSSWSEILLPA</sequence>
<keyword evidence="1" id="KW-1133">Transmembrane helix</keyword>
<accession>A0A9P4R6Y8</accession>
<feature type="transmembrane region" description="Helical" evidence="1">
    <location>
        <begin position="32"/>
        <end position="51"/>
    </location>
</feature>
<dbReference type="GO" id="GO:0005742">
    <property type="term" value="C:mitochondrial outer membrane translocase complex"/>
    <property type="evidence" value="ECO:0007669"/>
    <property type="project" value="InterPro"/>
</dbReference>
<protein>
    <submittedName>
        <fullName evidence="2">Uncharacterized protein</fullName>
    </submittedName>
</protein>
<keyword evidence="3" id="KW-1185">Reference proteome</keyword>
<gene>
    <name evidence="2" type="ORF">EJ04DRAFT_509854</name>
</gene>
<dbReference type="Proteomes" id="UP000799444">
    <property type="component" value="Unassembled WGS sequence"/>
</dbReference>
<organism evidence="2 3">
    <name type="scientific">Polyplosphaeria fusca</name>
    <dbReference type="NCBI Taxonomy" id="682080"/>
    <lineage>
        <taxon>Eukaryota</taxon>
        <taxon>Fungi</taxon>
        <taxon>Dikarya</taxon>
        <taxon>Ascomycota</taxon>
        <taxon>Pezizomycotina</taxon>
        <taxon>Dothideomycetes</taxon>
        <taxon>Pleosporomycetidae</taxon>
        <taxon>Pleosporales</taxon>
        <taxon>Tetraplosphaeriaceae</taxon>
        <taxon>Polyplosphaeria</taxon>
    </lineage>
</organism>
<comment type="caution">
    <text evidence="2">The sequence shown here is derived from an EMBL/GenBank/DDBJ whole genome shotgun (WGS) entry which is preliminary data.</text>
</comment>
<dbReference type="GO" id="GO:0030150">
    <property type="term" value="P:protein import into mitochondrial matrix"/>
    <property type="evidence" value="ECO:0007669"/>
    <property type="project" value="InterPro"/>
</dbReference>
<dbReference type="InterPro" id="IPR020266">
    <property type="entry name" value="Tom6"/>
</dbReference>
<dbReference type="EMBL" id="ML996111">
    <property type="protein sequence ID" value="KAF2738190.1"/>
    <property type="molecule type" value="Genomic_DNA"/>
</dbReference>
<name>A0A9P4R6Y8_9PLEO</name>
<evidence type="ECO:0000256" key="1">
    <source>
        <dbReference type="SAM" id="Phobius"/>
    </source>
</evidence>
<reference evidence="2" key="1">
    <citation type="journal article" date="2020" name="Stud. Mycol.">
        <title>101 Dothideomycetes genomes: a test case for predicting lifestyles and emergence of pathogens.</title>
        <authorList>
            <person name="Haridas S."/>
            <person name="Albert R."/>
            <person name="Binder M."/>
            <person name="Bloem J."/>
            <person name="Labutti K."/>
            <person name="Salamov A."/>
            <person name="Andreopoulos B."/>
            <person name="Baker S."/>
            <person name="Barry K."/>
            <person name="Bills G."/>
            <person name="Bluhm B."/>
            <person name="Cannon C."/>
            <person name="Castanera R."/>
            <person name="Culley D."/>
            <person name="Daum C."/>
            <person name="Ezra D."/>
            <person name="Gonzalez J."/>
            <person name="Henrissat B."/>
            <person name="Kuo A."/>
            <person name="Liang C."/>
            <person name="Lipzen A."/>
            <person name="Lutzoni F."/>
            <person name="Magnuson J."/>
            <person name="Mondo S."/>
            <person name="Nolan M."/>
            <person name="Ohm R."/>
            <person name="Pangilinan J."/>
            <person name="Park H.-J."/>
            <person name="Ramirez L."/>
            <person name="Alfaro M."/>
            <person name="Sun H."/>
            <person name="Tritt A."/>
            <person name="Yoshinaga Y."/>
            <person name="Zwiers L.-H."/>
            <person name="Turgeon B."/>
            <person name="Goodwin S."/>
            <person name="Spatafora J."/>
            <person name="Crous P."/>
            <person name="Grigoriev I."/>
        </authorList>
    </citation>
    <scope>NUCLEOTIDE SEQUENCE</scope>
    <source>
        <strain evidence="2">CBS 125425</strain>
    </source>
</reference>
<dbReference type="OrthoDB" id="5403997at2759"/>
<evidence type="ECO:0000313" key="2">
    <source>
        <dbReference type="EMBL" id="KAF2738190.1"/>
    </source>
</evidence>
<keyword evidence="1" id="KW-0472">Membrane</keyword>
<keyword evidence="1" id="KW-0812">Transmembrane</keyword>
<dbReference type="Pfam" id="PF17112">
    <property type="entry name" value="Tom6"/>
    <property type="match status" value="1"/>
</dbReference>
<dbReference type="AlphaFoldDB" id="A0A9P4R6Y8"/>